<gene>
    <name evidence="4" type="primary">nagB</name>
    <name evidence="4" type="ORF">AABB31_22425</name>
</gene>
<dbReference type="PANTHER" id="PTHR11280:SF5">
    <property type="entry name" value="GLUCOSAMINE-6-PHOSPHATE ISOMERASE"/>
    <property type="match status" value="1"/>
</dbReference>
<dbReference type="GO" id="GO:0019262">
    <property type="term" value="P:N-acetylneuraminate catabolic process"/>
    <property type="evidence" value="ECO:0007669"/>
    <property type="project" value="TreeGrafter"/>
</dbReference>
<sequence length="260" mass="27801">MRVVICQSAAEATERTVATITRQVRAKPDSVLGLATGGTMEAVYAGLIAAHQAGLSFAQVRSFNLDEYVGLPADHPHSYAMYMRDRFVDHVDLPVARCHLPAGQGDPAQAAADFEALIAAHGPIDLQLLGLGRNGHIGFNEPASALTSRTREKALSQTTLDANRRFFGPGMPMPQSAITMGIGTILDARKIVMLALGSDKAEAVQAMIEGPLRAYCPASAVQLHRHVTIFIDPAAAAGLTMTAHYRHAEALQQLRDQSAR</sequence>
<organism evidence="4 5">
    <name type="scientific">Yoonia rhodophyticola</name>
    <dbReference type="NCBI Taxonomy" id="3137370"/>
    <lineage>
        <taxon>Bacteria</taxon>
        <taxon>Pseudomonadati</taxon>
        <taxon>Pseudomonadota</taxon>
        <taxon>Alphaproteobacteria</taxon>
        <taxon>Rhodobacterales</taxon>
        <taxon>Paracoccaceae</taxon>
        <taxon>Yoonia</taxon>
    </lineage>
</organism>
<dbReference type="PANTHER" id="PTHR11280">
    <property type="entry name" value="GLUCOSAMINE-6-PHOSPHATE ISOMERASE"/>
    <property type="match status" value="1"/>
</dbReference>
<feature type="domain" description="Glucosamine/galactosamine-6-phosphate isomerase" evidence="3">
    <location>
        <begin position="9"/>
        <end position="226"/>
    </location>
</feature>
<name>A0AAN0MAE6_9RHOB</name>
<dbReference type="GO" id="GO:0006046">
    <property type="term" value="P:N-acetylglucosamine catabolic process"/>
    <property type="evidence" value="ECO:0007669"/>
    <property type="project" value="UniProtKB-UniRule"/>
</dbReference>
<dbReference type="Pfam" id="PF01182">
    <property type="entry name" value="Glucosamine_iso"/>
    <property type="match status" value="1"/>
</dbReference>
<evidence type="ECO:0000313" key="5">
    <source>
        <dbReference type="Proteomes" id="UP001470809"/>
    </source>
</evidence>
<evidence type="ECO:0000256" key="2">
    <source>
        <dbReference type="NCBIfam" id="TIGR00502"/>
    </source>
</evidence>
<dbReference type="AlphaFoldDB" id="A0AAN0MAE6"/>
<dbReference type="EMBL" id="CP151767">
    <property type="protein sequence ID" value="WZU67630.1"/>
    <property type="molecule type" value="Genomic_DNA"/>
</dbReference>
<dbReference type="GO" id="GO:0004342">
    <property type="term" value="F:glucosamine-6-phosphate deaminase activity"/>
    <property type="evidence" value="ECO:0007669"/>
    <property type="project" value="UniProtKB-UniRule"/>
</dbReference>
<dbReference type="EC" id="3.5.99.6" evidence="2"/>
<dbReference type="Gene3D" id="3.40.50.1360">
    <property type="match status" value="1"/>
</dbReference>
<dbReference type="PROSITE" id="PS01161">
    <property type="entry name" value="GLC_GALNAC_ISOMERASE"/>
    <property type="match status" value="1"/>
</dbReference>
<dbReference type="CDD" id="cd01399">
    <property type="entry name" value="GlcN6P_deaminase"/>
    <property type="match status" value="1"/>
</dbReference>
<protein>
    <recommendedName>
        <fullName evidence="2">Glucosamine-6-phosphate deaminase</fullName>
        <ecNumber evidence="2">3.5.99.6</ecNumber>
    </recommendedName>
</protein>
<evidence type="ECO:0000313" key="4">
    <source>
        <dbReference type="EMBL" id="WZU67630.1"/>
    </source>
</evidence>
<dbReference type="SUPFAM" id="SSF100950">
    <property type="entry name" value="NagB/RpiA/CoA transferase-like"/>
    <property type="match status" value="1"/>
</dbReference>
<reference evidence="4 5" key="2">
    <citation type="submission" date="2024-08" db="EMBL/GenBank/DDBJ databases">
        <title>Phylogenomic analyses of a clade within the roseobacter group suggest taxonomic reassignments of species of the genera Aestuariivita, Citreicella, Loktanella, Nautella, Pelagibaca, Ruegeria, Thalassobius, Thiobacimonas and Tropicibacter, and the proposal o.</title>
        <authorList>
            <person name="Jeon C.O."/>
        </authorList>
    </citation>
    <scope>NUCLEOTIDE SEQUENCE [LARGE SCALE GENOMIC DNA]</scope>
    <source>
        <strain evidence="4 5">SS1-5</strain>
    </source>
</reference>
<dbReference type="GO" id="GO:0005975">
    <property type="term" value="P:carbohydrate metabolic process"/>
    <property type="evidence" value="ECO:0007669"/>
    <property type="project" value="InterPro"/>
</dbReference>
<dbReference type="RefSeq" id="WP_342076940.1">
    <property type="nucleotide sequence ID" value="NZ_CP151767.2"/>
</dbReference>
<dbReference type="GO" id="GO:0042802">
    <property type="term" value="F:identical protein binding"/>
    <property type="evidence" value="ECO:0007669"/>
    <property type="project" value="TreeGrafter"/>
</dbReference>
<dbReference type="GO" id="GO:0006043">
    <property type="term" value="P:glucosamine catabolic process"/>
    <property type="evidence" value="ECO:0007669"/>
    <property type="project" value="TreeGrafter"/>
</dbReference>
<dbReference type="InterPro" id="IPR018321">
    <property type="entry name" value="Glucosamine6P_isomerase_CS"/>
</dbReference>
<dbReference type="KEGG" id="yrh:AABB31_22425"/>
<accession>A0AAN0MAE6</accession>
<evidence type="ECO:0000256" key="1">
    <source>
        <dbReference type="ARBA" id="ARBA00022801"/>
    </source>
</evidence>
<dbReference type="GO" id="GO:0005737">
    <property type="term" value="C:cytoplasm"/>
    <property type="evidence" value="ECO:0007669"/>
    <property type="project" value="TreeGrafter"/>
</dbReference>
<evidence type="ECO:0000259" key="3">
    <source>
        <dbReference type="Pfam" id="PF01182"/>
    </source>
</evidence>
<dbReference type="NCBIfam" id="TIGR00502">
    <property type="entry name" value="nagB"/>
    <property type="match status" value="1"/>
</dbReference>
<keyword evidence="5" id="KW-1185">Reference proteome</keyword>
<proteinExistence type="predicted"/>
<keyword evidence="1 4" id="KW-0378">Hydrolase</keyword>
<dbReference type="InterPro" id="IPR037171">
    <property type="entry name" value="NagB/RpiA_transferase-like"/>
</dbReference>
<dbReference type="Proteomes" id="UP001470809">
    <property type="component" value="Chromosome"/>
</dbReference>
<reference evidence="5" key="1">
    <citation type="submission" date="2024-04" db="EMBL/GenBank/DDBJ databases">
        <title>Phylogenomic analyses of a clade within the roseobacter group suggest taxonomic reassignments of species of the genera Aestuariivita, Citreicella, Loktanella, Nautella, Pelagibaca, Ruegeria, Thalassobius, Thiobacimonas and Tropicibacter, and the proposal o.</title>
        <authorList>
            <person name="Jeon C.O."/>
        </authorList>
    </citation>
    <scope>NUCLEOTIDE SEQUENCE [LARGE SCALE GENOMIC DNA]</scope>
    <source>
        <strain evidence="5">SS1-5</strain>
    </source>
</reference>
<dbReference type="InterPro" id="IPR006148">
    <property type="entry name" value="Glc/Gal-6P_isomerase"/>
</dbReference>
<dbReference type="InterPro" id="IPR004547">
    <property type="entry name" value="Glucosamine6P_isomerase"/>
</dbReference>